<evidence type="ECO:0000313" key="2">
    <source>
        <dbReference type="Proteomes" id="UP001369958"/>
    </source>
</evidence>
<organism evidence="1 2">
    <name type="scientific">Pelagibacterium nitratireducens</name>
    <dbReference type="NCBI Taxonomy" id="1046114"/>
    <lineage>
        <taxon>Bacteria</taxon>
        <taxon>Pseudomonadati</taxon>
        <taxon>Pseudomonadota</taxon>
        <taxon>Alphaproteobacteria</taxon>
        <taxon>Hyphomicrobiales</taxon>
        <taxon>Devosiaceae</taxon>
        <taxon>Pelagibacterium</taxon>
    </lineage>
</organism>
<keyword evidence="2" id="KW-1185">Reference proteome</keyword>
<gene>
    <name evidence="1" type="ORF">V6617_10235</name>
</gene>
<proteinExistence type="predicted"/>
<accession>A0ABZ2HUT3</accession>
<name>A0ABZ2HUT3_9HYPH</name>
<evidence type="ECO:0000313" key="1">
    <source>
        <dbReference type="EMBL" id="WWT31413.1"/>
    </source>
</evidence>
<protein>
    <submittedName>
        <fullName evidence="1">Uncharacterized protein</fullName>
    </submittedName>
</protein>
<dbReference type="Proteomes" id="UP001369958">
    <property type="component" value="Chromosome"/>
</dbReference>
<reference evidence="1 2" key="1">
    <citation type="submission" date="2024-02" db="EMBL/GenBank/DDBJ databases">
        <title>Complete genome sequence of Pelagibacterium nitratireducens ZH15.</title>
        <authorList>
            <person name="Zhao L.H."/>
        </authorList>
    </citation>
    <scope>NUCLEOTIDE SEQUENCE [LARGE SCALE GENOMIC DNA]</scope>
    <source>
        <strain evidence="1 2">ZH15</strain>
    </source>
</reference>
<sequence length="79" mass="8843">MNRQVPLRANPNPMLARGKFEPSGLHELEIDLGMSGVLTLPADQVQRVKRAIEAFETEGMRIDGHTNLTNRVTRTLGEF</sequence>
<dbReference type="RefSeq" id="WP_338606883.1">
    <property type="nucleotide sequence ID" value="NZ_CP146275.1"/>
</dbReference>
<dbReference type="EMBL" id="CP146275">
    <property type="protein sequence ID" value="WWT31413.1"/>
    <property type="molecule type" value="Genomic_DNA"/>
</dbReference>